<dbReference type="OrthoDB" id="1932741at2759"/>
<dbReference type="EMBL" id="BDDD01005489">
    <property type="protein sequence ID" value="GAV89425.1"/>
    <property type="molecule type" value="Genomic_DNA"/>
</dbReference>
<evidence type="ECO:0008006" key="3">
    <source>
        <dbReference type="Google" id="ProtNLM"/>
    </source>
</evidence>
<keyword evidence="2" id="KW-1185">Reference proteome</keyword>
<proteinExistence type="predicted"/>
<gene>
    <name evidence="1" type="ORF">CFOL_v3_32840</name>
</gene>
<protein>
    <recommendedName>
        <fullName evidence="3">Exo_endo_phos domain-containing protein</fullName>
    </recommendedName>
</protein>
<name>A0A1Q3DAG3_CEPFO</name>
<dbReference type="Proteomes" id="UP000187406">
    <property type="component" value="Unassembled WGS sequence"/>
</dbReference>
<reference evidence="2" key="1">
    <citation type="submission" date="2016-04" db="EMBL/GenBank/DDBJ databases">
        <title>Cephalotus genome sequencing.</title>
        <authorList>
            <person name="Fukushima K."/>
            <person name="Hasebe M."/>
            <person name="Fang X."/>
        </authorList>
    </citation>
    <scope>NUCLEOTIDE SEQUENCE [LARGE SCALE GENOMIC DNA]</scope>
    <source>
        <strain evidence="2">cv. St1</strain>
    </source>
</reference>
<sequence length="103" mass="11563">MEEFNCVIRSAELEDLKSTGLKFTWDNMRSGTAAISKKLDRALGNWEWFKVFGESYADTYNQGISDHAPISIQSMQQTLLGDNKLKAGAREGPTGTRWKTRGC</sequence>
<accession>A0A1Q3DAG3</accession>
<dbReference type="SUPFAM" id="SSF56219">
    <property type="entry name" value="DNase I-like"/>
    <property type="match status" value="1"/>
</dbReference>
<dbReference type="InParanoid" id="A0A1Q3DAG3"/>
<dbReference type="AlphaFoldDB" id="A0A1Q3DAG3"/>
<dbReference type="InterPro" id="IPR036691">
    <property type="entry name" value="Endo/exonu/phosph_ase_sf"/>
</dbReference>
<organism evidence="1 2">
    <name type="scientific">Cephalotus follicularis</name>
    <name type="common">Albany pitcher plant</name>
    <dbReference type="NCBI Taxonomy" id="3775"/>
    <lineage>
        <taxon>Eukaryota</taxon>
        <taxon>Viridiplantae</taxon>
        <taxon>Streptophyta</taxon>
        <taxon>Embryophyta</taxon>
        <taxon>Tracheophyta</taxon>
        <taxon>Spermatophyta</taxon>
        <taxon>Magnoliopsida</taxon>
        <taxon>eudicotyledons</taxon>
        <taxon>Gunneridae</taxon>
        <taxon>Pentapetalae</taxon>
        <taxon>rosids</taxon>
        <taxon>fabids</taxon>
        <taxon>Oxalidales</taxon>
        <taxon>Cephalotaceae</taxon>
        <taxon>Cephalotus</taxon>
    </lineage>
</organism>
<dbReference type="PANTHER" id="PTHR33710">
    <property type="entry name" value="BNAC02G09200D PROTEIN"/>
    <property type="match status" value="1"/>
</dbReference>
<dbReference type="PANTHER" id="PTHR33710:SF71">
    <property type="entry name" value="ENDONUCLEASE_EXONUCLEASE_PHOSPHATASE DOMAIN-CONTAINING PROTEIN"/>
    <property type="match status" value="1"/>
</dbReference>
<evidence type="ECO:0000313" key="2">
    <source>
        <dbReference type="Proteomes" id="UP000187406"/>
    </source>
</evidence>
<comment type="caution">
    <text evidence="1">The sequence shown here is derived from an EMBL/GenBank/DDBJ whole genome shotgun (WGS) entry which is preliminary data.</text>
</comment>
<evidence type="ECO:0000313" key="1">
    <source>
        <dbReference type="EMBL" id="GAV89425.1"/>
    </source>
</evidence>